<feature type="compositionally biased region" description="Basic and acidic residues" evidence="1">
    <location>
        <begin position="248"/>
        <end position="257"/>
    </location>
</feature>
<feature type="compositionally biased region" description="Basic and acidic residues" evidence="1">
    <location>
        <begin position="486"/>
        <end position="510"/>
    </location>
</feature>
<dbReference type="EMBL" id="CCYA01000240">
    <property type="protein sequence ID" value="CEH14132.1"/>
    <property type="molecule type" value="Genomic_DNA"/>
</dbReference>
<protein>
    <submittedName>
        <fullName evidence="4">Basic-leucine zipper domain</fullName>
    </submittedName>
</protein>
<dbReference type="AlphaFoldDB" id="A0A0P1BDK5"/>
<dbReference type="SUPFAM" id="SSF57959">
    <property type="entry name" value="Leucine zipper domain"/>
    <property type="match status" value="1"/>
</dbReference>
<evidence type="ECO:0000256" key="1">
    <source>
        <dbReference type="SAM" id="MobiDB-lite"/>
    </source>
</evidence>
<feature type="domain" description="BZIP" evidence="3">
    <location>
        <begin position="339"/>
        <end position="354"/>
    </location>
</feature>
<organism evidence="4 5">
    <name type="scientific">Ceraceosorus bombacis</name>
    <dbReference type="NCBI Taxonomy" id="401625"/>
    <lineage>
        <taxon>Eukaryota</taxon>
        <taxon>Fungi</taxon>
        <taxon>Dikarya</taxon>
        <taxon>Basidiomycota</taxon>
        <taxon>Ustilaginomycotina</taxon>
        <taxon>Exobasidiomycetes</taxon>
        <taxon>Ceraceosorales</taxon>
        <taxon>Ceraceosoraceae</taxon>
        <taxon>Ceraceosorus</taxon>
    </lineage>
</organism>
<feature type="signal peptide" evidence="2">
    <location>
        <begin position="1"/>
        <end position="19"/>
    </location>
</feature>
<feature type="compositionally biased region" description="Basic and acidic residues" evidence="1">
    <location>
        <begin position="43"/>
        <end position="59"/>
    </location>
</feature>
<evidence type="ECO:0000256" key="2">
    <source>
        <dbReference type="SAM" id="SignalP"/>
    </source>
</evidence>
<sequence>MKAGSASLLFLLINLQIMSERPEEGGRSSRRPSLPPILFPPRSLKEERNQRVHTLERKTSNPYFQPALAPRESMQRESSAREASPPRRKKNVPVPSQGASGPEGGADGSGVGSSAGAKVENVAYPTINPPIPGPYSRFEHFQSQGSGPPGRSSGFGSPDRPIWTSSTSFAQPGFARLQPYPHQLPSVIHRPPYSPSERSGPSGVAYPAPDPNSTENGNNRRRSDIPGSSSRDMLAESTSLLPAKQRRVTIDGSRDSHQSQFHRSYDGTAPRVTYSLSARFDEAGASRHDGERSVSGLPRDAAMTLSSAVEDPSYDDYGDVGEPSSAHSTAAQRELLSSRRAAQNRKAQRAFRERRDARMRTLEHRSDYLNELCHYFREEQALLAAMDSGSSGRSTSSPSAHFTERHLTPQLVGEEQRASSQALLSSHSVIRPSRLPHPALVSIVTSQATAYYSARSHLPHAPTIVSDHRDVTGNGTKKRRLKSRRGGPEGRWIGDAESWGMHHDPAHSDQDTTEEDDDSEEEELSETVADSEFDPETSGEEVNRSPRRTSRRAPRHGGSEAFDQGVEVSNGADGDAGSGPDFSADDAVDGSRSQPRPNKRRKGKSPLRSRESSASASDASDDVDAPKRKLAKGKRKDEPRTRSDPTQASVERLARMNAKRGFGKRSAFDRFEISAALVAATYLSVLSQNRSKRAFALSSSSPYVPAAKAKGVLRNHLGLNRLALSSGIASSLPHDQDAQLSGDDARPEPASGTSGAATAAPAVVTVPVGATDRLSQEEPLQRPKFEDFVTHKASDAAPFDWPTHSEKAFADFQRQLKSYDIERLNRQSRNRRKRERREQDQSRQAPEQAQQNGQDENGEHA</sequence>
<accession>A0A0P1BDK5</accession>
<feature type="region of interest" description="Disordered" evidence="1">
    <location>
        <begin position="463"/>
        <end position="661"/>
    </location>
</feature>
<feature type="region of interest" description="Disordered" evidence="1">
    <location>
        <begin position="733"/>
        <end position="759"/>
    </location>
</feature>
<keyword evidence="5" id="KW-1185">Reference proteome</keyword>
<dbReference type="InterPro" id="IPR004827">
    <property type="entry name" value="bZIP"/>
</dbReference>
<proteinExistence type="predicted"/>
<feature type="region of interest" description="Disordered" evidence="1">
    <location>
        <begin position="817"/>
        <end position="861"/>
    </location>
</feature>
<feature type="compositionally biased region" description="Basic residues" evidence="1">
    <location>
        <begin position="476"/>
        <end position="485"/>
    </location>
</feature>
<feature type="compositionally biased region" description="Basic residues" evidence="1">
    <location>
        <begin position="597"/>
        <end position="607"/>
    </location>
</feature>
<dbReference type="PROSITE" id="PS00036">
    <property type="entry name" value="BZIP_BASIC"/>
    <property type="match status" value="1"/>
</dbReference>
<feature type="compositionally biased region" description="Low complexity" evidence="1">
    <location>
        <begin position="749"/>
        <end position="759"/>
    </location>
</feature>
<reference evidence="5" key="1">
    <citation type="submission" date="2014-09" db="EMBL/GenBank/DDBJ databases">
        <authorList>
            <person name="Sharma Rahul"/>
            <person name="Thines Marco"/>
        </authorList>
    </citation>
    <scope>NUCLEOTIDE SEQUENCE [LARGE SCALE GENOMIC DNA]</scope>
</reference>
<evidence type="ECO:0000259" key="3">
    <source>
        <dbReference type="PROSITE" id="PS00036"/>
    </source>
</evidence>
<feature type="compositionally biased region" description="Basic residues" evidence="1">
    <location>
        <begin position="826"/>
        <end position="835"/>
    </location>
</feature>
<dbReference type="CDD" id="cd14688">
    <property type="entry name" value="bZIP_YAP"/>
    <property type="match status" value="1"/>
</dbReference>
<name>A0A0P1BDK5_9BASI</name>
<feature type="compositionally biased region" description="Acidic residues" evidence="1">
    <location>
        <begin position="511"/>
        <end position="539"/>
    </location>
</feature>
<feature type="compositionally biased region" description="Basic and acidic residues" evidence="1">
    <location>
        <begin position="279"/>
        <end position="292"/>
    </location>
</feature>
<feature type="compositionally biased region" description="Low complexity" evidence="1">
    <location>
        <begin position="141"/>
        <end position="161"/>
    </location>
</feature>
<dbReference type="Proteomes" id="UP000054845">
    <property type="component" value="Unassembled WGS sequence"/>
</dbReference>
<dbReference type="GO" id="GO:0003700">
    <property type="term" value="F:DNA-binding transcription factor activity"/>
    <property type="evidence" value="ECO:0007669"/>
    <property type="project" value="InterPro"/>
</dbReference>
<dbReference type="InterPro" id="IPR046347">
    <property type="entry name" value="bZIP_sf"/>
</dbReference>
<feature type="compositionally biased region" description="Gly residues" evidence="1">
    <location>
        <begin position="101"/>
        <end position="113"/>
    </location>
</feature>
<feature type="chain" id="PRO_5006059410" evidence="2">
    <location>
        <begin position="20"/>
        <end position="861"/>
    </location>
</feature>
<dbReference type="OrthoDB" id="10468613at2759"/>
<feature type="compositionally biased region" description="Polar residues" evidence="1">
    <location>
        <begin position="226"/>
        <end position="240"/>
    </location>
</feature>
<evidence type="ECO:0000313" key="5">
    <source>
        <dbReference type="Proteomes" id="UP000054845"/>
    </source>
</evidence>
<evidence type="ECO:0000313" key="4">
    <source>
        <dbReference type="EMBL" id="CEH14132.1"/>
    </source>
</evidence>
<feature type="region of interest" description="Disordered" evidence="1">
    <location>
        <begin position="21"/>
        <end position="353"/>
    </location>
</feature>
<feature type="compositionally biased region" description="Basic residues" evidence="1">
    <location>
        <begin position="545"/>
        <end position="555"/>
    </location>
</feature>
<dbReference type="Gene3D" id="1.20.5.170">
    <property type="match status" value="1"/>
</dbReference>
<keyword evidence="2" id="KW-0732">Signal</keyword>
<feature type="compositionally biased region" description="Polar residues" evidence="1">
    <location>
        <begin position="845"/>
        <end position="855"/>
    </location>
</feature>